<evidence type="ECO:0000313" key="4">
    <source>
        <dbReference type="Proteomes" id="UP001519271"/>
    </source>
</evidence>
<dbReference type="Gene3D" id="2.60.40.1140">
    <property type="entry name" value="Collagen-binding surface protein Cna, B-type domain"/>
    <property type="match status" value="1"/>
</dbReference>
<proteinExistence type="predicted"/>
<evidence type="ECO:0000313" key="3">
    <source>
        <dbReference type="EMBL" id="MBP1918839.1"/>
    </source>
</evidence>
<feature type="region of interest" description="Disordered" evidence="1">
    <location>
        <begin position="293"/>
        <end position="352"/>
    </location>
</feature>
<name>A0ABS4G2S1_9CLOT</name>
<sequence length="352" mass="37648">YTVGLDESEVPSGWVLSGPVMNDAGVWVFTNTNNETTSLSVLKTWVGAPAPTSGTITANVYRNGGATPVATFELTSPTWAHTFTGLDKYDDATGLPYTYTVGLDEADINAALWMLTGPVQNDAGVWVFTNTYIPQDETAWAANTMEPGTIRYTNKSWATYLQYTGGTKTVAIFTGQTTYVGTATLSPISGGVRIVIALDGYEFQEGGVVHIQGYTSTPPKKNPAIGSFTAIPASGTSFSFDYLGSYSYYGIHMMVHEATNGALGAMMIAPMEMTEVITADAMIEEPAPEVLAPLEEPPAEQPPAEQPLVEELPVEELPVEQPPVEEPPVDQPPVEEKPGNGNDKEPNPNKKG</sequence>
<dbReference type="CDD" id="cd00222">
    <property type="entry name" value="CollagenBindB"/>
    <property type="match status" value="1"/>
</dbReference>
<dbReference type="EMBL" id="JAGGKC010000009">
    <property type="protein sequence ID" value="MBP1918839.1"/>
    <property type="molecule type" value="Genomic_DNA"/>
</dbReference>
<feature type="non-terminal residue" evidence="3">
    <location>
        <position position="1"/>
    </location>
</feature>
<dbReference type="Pfam" id="PF05738">
    <property type="entry name" value="Cna_B"/>
    <property type="match status" value="1"/>
</dbReference>
<dbReference type="Proteomes" id="UP001519271">
    <property type="component" value="Unassembled WGS sequence"/>
</dbReference>
<keyword evidence="4" id="KW-1185">Reference proteome</keyword>
<dbReference type="InterPro" id="IPR008454">
    <property type="entry name" value="Collagen-bd_Cna-like_B-typ_dom"/>
</dbReference>
<protein>
    <recommendedName>
        <fullName evidence="2">CNA-B domain-containing protein</fullName>
    </recommendedName>
</protein>
<reference evidence="3 4" key="1">
    <citation type="submission" date="2021-03" db="EMBL/GenBank/DDBJ databases">
        <title>Genomic Encyclopedia of Type Strains, Phase IV (KMG-IV): sequencing the most valuable type-strain genomes for metagenomic binning, comparative biology and taxonomic classification.</title>
        <authorList>
            <person name="Goeker M."/>
        </authorList>
    </citation>
    <scope>NUCLEOTIDE SEQUENCE [LARGE SCALE GENOMIC DNA]</scope>
    <source>
        <strain evidence="3 4">DSM 6139</strain>
    </source>
</reference>
<feature type="compositionally biased region" description="Pro residues" evidence="1">
    <location>
        <begin position="295"/>
        <end position="305"/>
    </location>
</feature>
<comment type="caution">
    <text evidence="3">The sequence shown here is derived from an EMBL/GenBank/DDBJ whole genome shotgun (WGS) entry which is preliminary data.</text>
</comment>
<gene>
    <name evidence="3" type="ORF">J2Z34_001319</name>
</gene>
<feature type="compositionally biased region" description="Pro residues" evidence="1">
    <location>
        <begin position="320"/>
        <end position="331"/>
    </location>
</feature>
<feature type="domain" description="CNA-B" evidence="2">
    <location>
        <begin position="40"/>
        <end position="102"/>
    </location>
</feature>
<accession>A0ABS4G2S1</accession>
<dbReference type="RefSeq" id="WP_209459063.1">
    <property type="nucleotide sequence ID" value="NZ_JAGGKC010000009.1"/>
</dbReference>
<dbReference type="SUPFAM" id="SSF49478">
    <property type="entry name" value="Cna protein B-type domain"/>
    <property type="match status" value="1"/>
</dbReference>
<organism evidence="3 4">
    <name type="scientific">Youngiibacter multivorans</name>
    <dbReference type="NCBI Taxonomy" id="937251"/>
    <lineage>
        <taxon>Bacteria</taxon>
        <taxon>Bacillati</taxon>
        <taxon>Bacillota</taxon>
        <taxon>Clostridia</taxon>
        <taxon>Eubacteriales</taxon>
        <taxon>Clostridiaceae</taxon>
        <taxon>Youngiibacter</taxon>
    </lineage>
</organism>
<feature type="compositionally biased region" description="Basic and acidic residues" evidence="1">
    <location>
        <begin position="334"/>
        <end position="352"/>
    </location>
</feature>
<evidence type="ECO:0000259" key="2">
    <source>
        <dbReference type="Pfam" id="PF05738"/>
    </source>
</evidence>
<evidence type="ECO:0000256" key="1">
    <source>
        <dbReference type="SAM" id="MobiDB-lite"/>
    </source>
</evidence>